<dbReference type="EMBL" id="JAVRBG010000029">
    <property type="protein sequence ID" value="MDT0295918.1"/>
    <property type="molecule type" value="Genomic_DNA"/>
</dbReference>
<keyword evidence="2" id="KW-0067">ATP-binding</keyword>
<dbReference type="Pfam" id="PF04326">
    <property type="entry name" value="SLFN_AlbA_2"/>
    <property type="match status" value="1"/>
</dbReference>
<dbReference type="InterPro" id="IPR007421">
    <property type="entry name" value="Schlafen_AlbA_2_dom"/>
</dbReference>
<dbReference type="RefSeq" id="WP_275316920.1">
    <property type="nucleotide sequence ID" value="NZ_JAVRBG010000029.1"/>
</dbReference>
<keyword evidence="3" id="KW-1185">Reference proteome</keyword>
<feature type="domain" description="Schlafen AlbA-2" evidence="1">
    <location>
        <begin position="19"/>
        <end position="148"/>
    </location>
</feature>
<organism evidence="2 3">
    <name type="scientific">Mesonia ostreae</name>
    <dbReference type="NCBI Taxonomy" id="861110"/>
    <lineage>
        <taxon>Bacteria</taxon>
        <taxon>Pseudomonadati</taxon>
        <taxon>Bacteroidota</taxon>
        <taxon>Flavobacteriia</taxon>
        <taxon>Flavobacteriales</taxon>
        <taxon>Flavobacteriaceae</taxon>
        <taxon>Mesonia</taxon>
    </lineage>
</organism>
<dbReference type="PANTHER" id="PTHR30595">
    <property type="entry name" value="GLPR-RELATED TRANSCRIPTIONAL REPRESSOR"/>
    <property type="match status" value="1"/>
</dbReference>
<dbReference type="Proteomes" id="UP001182991">
    <property type="component" value="Unassembled WGS sequence"/>
</dbReference>
<gene>
    <name evidence="2" type="ORF">RLT85_14895</name>
</gene>
<dbReference type="InterPro" id="IPR038461">
    <property type="entry name" value="Schlafen_AlbA_2_dom_sf"/>
</dbReference>
<dbReference type="Gene3D" id="3.30.950.30">
    <property type="entry name" value="Schlafen, AAA domain"/>
    <property type="match status" value="1"/>
</dbReference>
<evidence type="ECO:0000313" key="3">
    <source>
        <dbReference type="Proteomes" id="UP001182991"/>
    </source>
</evidence>
<name>A0ABU2KMI1_9FLAO</name>
<protein>
    <submittedName>
        <fullName evidence="2">ATP-binding protein</fullName>
    </submittedName>
</protein>
<proteinExistence type="predicted"/>
<accession>A0ABU2KMI1</accession>
<evidence type="ECO:0000313" key="2">
    <source>
        <dbReference type="EMBL" id="MDT0295918.1"/>
    </source>
</evidence>
<dbReference type="GO" id="GO:0005524">
    <property type="term" value="F:ATP binding"/>
    <property type="evidence" value="ECO:0007669"/>
    <property type="project" value="UniProtKB-KW"/>
</dbReference>
<evidence type="ECO:0000259" key="1">
    <source>
        <dbReference type="Pfam" id="PF04326"/>
    </source>
</evidence>
<comment type="caution">
    <text evidence="2">The sequence shown here is derived from an EMBL/GenBank/DDBJ whole genome shotgun (WGS) entry which is preliminary data.</text>
</comment>
<sequence>MKIENESDLENLIINQIEENIHLDYKASGSLAKSDGKKDEISRDVSSFANSNGGIIIYGIAEFNEKEKSHLPEKINAVDRTQFPKEWLENIINGRISPKIDGIIIQSIPIQESSNSVVYIVRIPKSTTAHQASDFRYYKRSNFGKNPMYDYEVKDVMNRNKSPKIEIILEVEKYKYEVKPPIPQITFQINREEKQEKEYSVINTLNVYAKNVGGIFADYVNCFLEIPVSILKEEEYNHRSSVIKDGIEYKRIFCDNTIREIKDVKNFGTFNTYDYWPSRYDPILPETQFRLDEIKFKKDIEFNNEIIFWEVYADNSVKANGEISISELKTIEKQKSE</sequence>
<reference evidence="3" key="1">
    <citation type="submission" date="2023-07" db="EMBL/GenBank/DDBJ databases">
        <title>Isolating and identifying novel microbial strains from the Mariana Trench.</title>
        <authorList>
            <person name="Fu H."/>
        </authorList>
    </citation>
    <scope>NUCLEOTIDE SEQUENCE [LARGE SCALE GENOMIC DNA]</scope>
    <source>
        <strain evidence="3">T-y2</strain>
    </source>
</reference>
<keyword evidence="2" id="KW-0547">Nucleotide-binding</keyword>
<dbReference type="PANTHER" id="PTHR30595:SF6">
    <property type="entry name" value="SCHLAFEN ALBA-2 DOMAIN-CONTAINING PROTEIN"/>
    <property type="match status" value="1"/>
</dbReference>